<dbReference type="Gene3D" id="1.10.260.40">
    <property type="entry name" value="lambda repressor-like DNA-binding domains"/>
    <property type="match status" value="1"/>
</dbReference>
<dbReference type="AlphaFoldDB" id="E2S7T9"/>
<keyword evidence="3" id="KW-1185">Reference proteome</keyword>
<comment type="caution">
    <text evidence="2">The sequence shown here is derived from an EMBL/GenBank/DDBJ whole genome shotgun (WGS) entry which is preliminary data.</text>
</comment>
<dbReference type="Pfam" id="PF08667">
    <property type="entry name" value="BetR"/>
    <property type="match status" value="1"/>
</dbReference>
<dbReference type="EMBL" id="ACLF03000001">
    <property type="protein sequence ID" value="EFQ84755.1"/>
    <property type="molecule type" value="Genomic_DNA"/>
</dbReference>
<dbReference type="SUPFAM" id="SSF47413">
    <property type="entry name" value="lambda repressor-like DNA-binding domains"/>
    <property type="match status" value="1"/>
</dbReference>
<evidence type="ECO:0000259" key="1">
    <source>
        <dbReference type="Pfam" id="PF08667"/>
    </source>
</evidence>
<evidence type="ECO:0000313" key="2">
    <source>
        <dbReference type="EMBL" id="EFQ84755.1"/>
    </source>
</evidence>
<feature type="domain" description="Transcription regulator BetR N-terminal" evidence="1">
    <location>
        <begin position="15"/>
        <end position="72"/>
    </location>
</feature>
<dbReference type="GO" id="GO:0003677">
    <property type="term" value="F:DNA binding"/>
    <property type="evidence" value="ECO:0007669"/>
    <property type="project" value="InterPro"/>
</dbReference>
<dbReference type="Proteomes" id="UP000003111">
    <property type="component" value="Unassembled WGS sequence"/>
</dbReference>
<dbReference type="InterPro" id="IPR010982">
    <property type="entry name" value="Lambda_DNA-bd_dom_sf"/>
</dbReference>
<dbReference type="HOGENOM" id="CLU_2535119_0_0_11"/>
<proteinExistence type="predicted"/>
<reference evidence="2" key="1">
    <citation type="submission" date="2010-08" db="EMBL/GenBank/DDBJ databases">
        <authorList>
            <person name="Muzny D."/>
            <person name="Qin X."/>
            <person name="Buhay C."/>
            <person name="Dugan-Rocha S."/>
            <person name="Ding Y."/>
            <person name="Chen G."/>
            <person name="Hawes A."/>
            <person name="Holder M."/>
            <person name="Jhangiani S."/>
            <person name="Johnson A."/>
            <person name="Khan Z."/>
            <person name="Li Z."/>
            <person name="Liu W."/>
            <person name="Liu X."/>
            <person name="Perez L."/>
            <person name="Shen H."/>
            <person name="Wang Q."/>
            <person name="Watt J."/>
            <person name="Xi L."/>
            <person name="Xin Y."/>
            <person name="Zhou J."/>
            <person name="Deng J."/>
            <person name="Jiang H."/>
            <person name="Liu Y."/>
            <person name="Qu J."/>
            <person name="Song X.-Z."/>
            <person name="Zhang L."/>
            <person name="Villasana D."/>
            <person name="Johnson A."/>
            <person name="Liu J."/>
            <person name="Liyanage D."/>
            <person name="Lorensuhewa L."/>
            <person name="Robinson T."/>
            <person name="Song A."/>
            <person name="Song B.-B."/>
            <person name="Dinh H."/>
            <person name="Thornton R."/>
            <person name="Coyle M."/>
            <person name="Francisco L."/>
            <person name="Jackson L."/>
            <person name="Javaid M."/>
            <person name="Korchina V."/>
            <person name="Kovar C."/>
            <person name="Mata R."/>
            <person name="Mathew T."/>
            <person name="Ngo R."/>
            <person name="Nguyen L."/>
            <person name="Nguyen N."/>
            <person name="Okwuonu G."/>
            <person name="Ongeri F."/>
            <person name="Pham C."/>
            <person name="Simmons D."/>
            <person name="Wilczek-Boney K."/>
            <person name="Hale W."/>
            <person name="Jakkamsetti A."/>
            <person name="Pham P."/>
            <person name="Ruth R."/>
            <person name="San Lucas F."/>
            <person name="Warren J."/>
            <person name="Zhang J."/>
            <person name="Zhao Z."/>
            <person name="Zhou C."/>
            <person name="Zhu D."/>
            <person name="Lee S."/>
            <person name="Bess C."/>
            <person name="Blankenburg K."/>
            <person name="Forbes L."/>
            <person name="Fu Q."/>
            <person name="Gubbala S."/>
            <person name="Hirani K."/>
            <person name="Jayaseelan J.C."/>
            <person name="Lara F."/>
            <person name="Munidasa M."/>
            <person name="Palculict T."/>
            <person name="Patil S."/>
            <person name="Pu L.-L."/>
            <person name="Saada N."/>
            <person name="Tang L."/>
            <person name="Weissenberger G."/>
            <person name="Zhu Y."/>
            <person name="Hemphill L."/>
            <person name="Shang Y."/>
            <person name="Youmans B."/>
            <person name="Ayvaz T."/>
            <person name="Ross M."/>
            <person name="Santibanez J."/>
            <person name="Aqrawi P."/>
            <person name="Gross S."/>
            <person name="Joshi V."/>
            <person name="Fowler G."/>
            <person name="Nazareth L."/>
            <person name="Reid J."/>
            <person name="Worley K."/>
            <person name="Petrosino J."/>
            <person name="Highlander S."/>
            <person name="Gibbs R."/>
        </authorList>
    </citation>
    <scope>NUCLEOTIDE SEQUENCE [LARGE SCALE GENOMIC DNA]</scope>
    <source>
        <strain evidence="2">DSM 15272</strain>
    </source>
</reference>
<evidence type="ECO:0000313" key="3">
    <source>
        <dbReference type="Proteomes" id="UP000003111"/>
    </source>
</evidence>
<gene>
    <name evidence="2" type="ORF">HMPREF0063_10096</name>
</gene>
<protein>
    <recommendedName>
        <fullName evidence="1">Transcription regulator BetR N-terminal domain-containing protein</fullName>
    </recommendedName>
</protein>
<sequence>MLVGMNTFHAAAEAVAGEVRAEMARQRKTQAELATILGTTTATAGRRLDGSVPFDVVELCMVAGWLGTSPDRFTATLPTVAAS</sequence>
<accession>E2S7T9</accession>
<dbReference type="STRING" id="585531.HMPREF0063_10096"/>
<organism evidence="2 3">
    <name type="scientific">Aeromicrobium marinum DSM 15272</name>
    <dbReference type="NCBI Taxonomy" id="585531"/>
    <lineage>
        <taxon>Bacteria</taxon>
        <taxon>Bacillati</taxon>
        <taxon>Actinomycetota</taxon>
        <taxon>Actinomycetes</taxon>
        <taxon>Propionibacteriales</taxon>
        <taxon>Nocardioidaceae</taxon>
        <taxon>Aeromicrobium</taxon>
    </lineage>
</organism>
<dbReference type="eggNOG" id="ENOG5031YH8">
    <property type="taxonomic scope" value="Bacteria"/>
</dbReference>
<dbReference type="InterPro" id="IPR013975">
    <property type="entry name" value="Tscrpt_reg_BetR_N"/>
</dbReference>
<name>E2S7T9_9ACTN</name>